<evidence type="ECO:0000256" key="5">
    <source>
        <dbReference type="ARBA" id="ARBA00023136"/>
    </source>
</evidence>
<evidence type="ECO:0000256" key="6">
    <source>
        <dbReference type="SAM" id="Phobius"/>
    </source>
</evidence>
<dbReference type="Pfam" id="PF01594">
    <property type="entry name" value="AI-2E_transport"/>
    <property type="match status" value="1"/>
</dbReference>
<dbReference type="AlphaFoldDB" id="A0A395JQ78"/>
<feature type="transmembrane region" description="Helical" evidence="6">
    <location>
        <begin position="233"/>
        <end position="254"/>
    </location>
</feature>
<comment type="subcellular location">
    <subcellularLocation>
        <location evidence="1">Membrane</location>
        <topology evidence="1">Multi-pass membrane protein</topology>
    </subcellularLocation>
</comment>
<dbReference type="EMBL" id="QNRT01000001">
    <property type="protein sequence ID" value="RBP52775.1"/>
    <property type="molecule type" value="Genomic_DNA"/>
</dbReference>
<evidence type="ECO:0000256" key="1">
    <source>
        <dbReference type="ARBA" id="ARBA00004141"/>
    </source>
</evidence>
<evidence type="ECO:0000256" key="3">
    <source>
        <dbReference type="ARBA" id="ARBA00022692"/>
    </source>
</evidence>
<dbReference type="PANTHER" id="PTHR21716:SF16">
    <property type="entry name" value="BLL1467 PROTEIN"/>
    <property type="match status" value="1"/>
</dbReference>
<feature type="transmembrane region" description="Helical" evidence="6">
    <location>
        <begin position="82"/>
        <end position="103"/>
    </location>
</feature>
<comment type="similarity">
    <text evidence="2">Belongs to the autoinducer-2 exporter (AI-2E) (TC 2.A.86) family.</text>
</comment>
<keyword evidence="4 6" id="KW-1133">Transmembrane helix</keyword>
<dbReference type="OrthoDB" id="9799225at2"/>
<protein>
    <submittedName>
        <fullName evidence="7">Putative PurR-regulated permease PerM</fullName>
    </submittedName>
</protein>
<name>A0A395JQ78_9GAMM</name>
<dbReference type="GO" id="GO:0016020">
    <property type="term" value="C:membrane"/>
    <property type="evidence" value="ECO:0007669"/>
    <property type="project" value="UniProtKB-SubCell"/>
</dbReference>
<feature type="transmembrane region" description="Helical" evidence="6">
    <location>
        <begin position="283"/>
        <end position="311"/>
    </location>
</feature>
<reference evidence="7 8" key="1">
    <citation type="submission" date="2018-06" db="EMBL/GenBank/DDBJ databases">
        <title>Genomic Encyclopedia of Type Strains, Phase IV (KMG-IV): sequencing the most valuable type-strain genomes for metagenomic binning, comparative biology and taxonomic classification.</title>
        <authorList>
            <person name="Goeker M."/>
        </authorList>
    </citation>
    <scope>NUCLEOTIDE SEQUENCE [LARGE SCALE GENOMIC DNA]</scope>
    <source>
        <strain evidence="7 8">DSM 24032</strain>
    </source>
</reference>
<dbReference type="RefSeq" id="WP_113952397.1">
    <property type="nucleotide sequence ID" value="NZ_QNRT01000001.1"/>
</dbReference>
<dbReference type="Proteomes" id="UP000253083">
    <property type="component" value="Unassembled WGS sequence"/>
</dbReference>
<evidence type="ECO:0000313" key="7">
    <source>
        <dbReference type="EMBL" id="RBP52775.1"/>
    </source>
</evidence>
<gene>
    <name evidence="7" type="ORF">DFR28_101159</name>
</gene>
<dbReference type="GO" id="GO:0055085">
    <property type="term" value="P:transmembrane transport"/>
    <property type="evidence" value="ECO:0007669"/>
    <property type="project" value="TreeGrafter"/>
</dbReference>
<keyword evidence="3 6" id="KW-0812">Transmembrane</keyword>
<proteinExistence type="inferred from homology"/>
<evidence type="ECO:0000256" key="2">
    <source>
        <dbReference type="ARBA" id="ARBA00009773"/>
    </source>
</evidence>
<feature type="transmembrane region" description="Helical" evidence="6">
    <location>
        <begin position="27"/>
        <end position="46"/>
    </location>
</feature>
<sequence>MTIESTQQETPSHSEAQVTTPKLPNFMLIRSVSLTGIFVILVLFSLHAAADILIPITIAYSLSLLLSPLIRRLSQWRIPPPLSAAFVVMCFLTAALFAIYSLFEPAEEWVDRAPQIVKEIKHKISPMLGSIEGAQKAAEDVDKLIDNQTNDRPSNQPTISVSVEPQQSRIERMLSNTSSALSSIGIVVVLLYFLLAAGDTFLNKLVSITPKFEDKRKAVEIIREVQRDTSRYLTVRTLINIGLGMVVTFAMYLLDMPNPWLWGALAAVLNFAPYVGPAISLTLITIAAVISLDTLAQALVVPLVVLLINIIEGEFISHQLIGKRLSLSPVVVFISIVFWGWLWGIAGALMAIPIIAAINVVCQHVDSLKPLSEFIRDSEPR</sequence>
<feature type="transmembrane region" description="Helical" evidence="6">
    <location>
        <begin position="180"/>
        <end position="202"/>
    </location>
</feature>
<keyword evidence="5 6" id="KW-0472">Membrane</keyword>
<dbReference type="InParanoid" id="A0A395JQ78"/>
<feature type="transmembrane region" description="Helical" evidence="6">
    <location>
        <begin position="52"/>
        <end position="70"/>
    </location>
</feature>
<evidence type="ECO:0000256" key="4">
    <source>
        <dbReference type="ARBA" id="ARBA00022989"/>
    </source>
</evidence>
<accession>A0A395JQ78</accession>
<feature type="transmembrane region" description="Helical" evidence="6">
    <location>
        <begin position="331"/>
        <end position="362"/>
    </location>
</feature>
<comment type="caution">
    <text evidence="7">The sequence shown here is derived from an EMBL/GenBank/DDBJ whole genome shotgun (WGS) entry which is preliminary data.</text>
</comment>
<dbReference type="PANTHER" id="PTHR21716">
    <property type="entry name" value="TRANSMEMBRANE PROTEIN"/>
    <property type="match status" value="1"/>
</dbReference>
<keyword evidence="8" id="KW-1185">Reference proteome</keyword>
<dbReference type="InterPro" id="IPR002549">
    <property type="entry name" value="AI-2E-like"/>
</dbReference>
<evidence type="ECO:0000313" key="8">
    <source>
        <dbReference type="Proteomes" id="UP000253083"/>
    </source>
</evidence>
<organism evidence="7 8">
    <name type="scientific">Arenicella xantha</name>
    <dbReference type="NCBI Taxonomy" id="644221"/>
    <lineage>
        <taxon>Bacteria</taxon>
        <taxon>Pseudomonadati</taxon>
        <taxon>Pseudomonadota</taxon>
        <taxon>Gammaproteobacteria</taxon>
        <taxon>Arenicellales</taxon>
        <taxon>Arenicellaceae</taxon>
        <taxon>Arenicella</taxon>
    </lineage>
</organism>